<dbReference type="Pfam" id="PF13516">
    <property type="entry name" value="LRR_6"/>
    <property type="match status" value="3"/>
</dbReference>
<protein>
    <submittedName>
        <fullName evidence="3">Uncharacterized protein</fullName>
    </submittedName>
</protein>
<evidence type="ECO:0000256" key="2">
    <source>
        <dbReference type="SAM" id="MobiDB-lite"/>
    </source>
</evidence>
<dbReference type="InterPro" id="IPR001611">
    <property type="entry name" value="Leu-rich_rpt"/>
</dbReference>
<reference evidence="3" key="1">
    <citation type="submission" date="2020-12" db="EMBL/GenBank/DDBJ databases">
        <authorList>
            <person name="Iha C."/>
        </authorList>
    </citation>
    <scope>NUCLEOTIDE SEQUENCE</scope>
</reference>
<comment type="subcellular location">
    <subcellularLocation>
        <location evidence="1">Cytoplasm</location>
        <location evidence="1">Cytoskeleton</location>
        <location evidence="1">Cilium axoneme</location>
    </subcellularLocation>
</comment>
<feature type="region of interest" description="Disordered" evidence="2">
    <location>
        <begin position="591"/>
        <end position="618"/>
    </location>
</feature>
<feature type="compositionally biased region" description="Acidic residues" evidence="2">
    <location>
        <begin position="591"/>
        <end position="607"/>
    </location>
</feature>
<dbReference type="PANTHER" id="PTHR13318">
    <property type="entry name" value="PARTNER OF PAIRED, ISOFORM B-RELATED"/>
    <property type="match status" value="1"/>
</dbReference>
<dbReference type="Proteomes" id="UP000708148">
    <property type="component" value="Unassembled WGS sequence"/>
</dbReference>
<dbReference type="PANTHER" id="PTHR13318:SF190">
    <property type="entry name" value="PARTNER OF PAIRED, ISOFORM B"/>
    <property type="match status" value="1"/>
</dbReference>
<dbReference type="GO" id="GO:0019005">
    <property type="term" value="C:SCF ubiquitin ligase complex"/>
    <property type="evidence" value="ECO:0007669"/>
    <property type="project" value="TreeGrafter"/>
</dbReference>
<evidence type="ECO:0000313" key="4">
    <source>
        <dbReference type="Proteomes" id="UP000708148"/>
    </source>
</evidence>
<dbReference type="InterPro" id="IPR032675">
    <property type="entry name" value="LRR_dom_sf"/>
</dbReference>
<sequence length="618" mass="67347">MKRVRPHDGASSSQSAGEGGRSKVLKAANPGTSGAVEDGASAQAVAEEVAVVSIGGWGHLPHHLMDMVKEKMKDTGELMTRHSFNAELSRSVKWMLKNCRLVNQHWCKWATAATHALHPTLLGLDIASGMAMITGRFKSVTALILELDPRIGSVLGYLENLPNLTYLYLSHDSITDAELGALGKTNNLRDLNLRTYQHIRGEWLEKLMALSRLEVGYCPEFGDEGLAFLSAMSFLEVLDISSTAISDVGLRSLELVTTLRELDVGFCHEKVKGLGLKNLTFLTSLNAGCCSISDEGMVSLEGLSSLLTLVLCGCKHVTDVGLRSLSFLKSITILSLASCDKITDESLAIVGTLDALQRLCLQNCGLIRGKGLRYLDKLHALTNLDLSGRHVVNGAGVMYLEGLTSLLSLDLSSTEMDEKEVTDEALVSLGSLWALTKLDLSYVWCSTDQCLRCLTALVALKTLSIHHCDWVSDYGLGFFAGLRALTFLDMRYCNDITDAGLVHLTGLKDLNELRIAGCQISNAALQWLVELASLKDLCIKPKKRANDIDVDACRAVLPNVKLAYYFEGCDDPMYEELVAGFYSGIDQDSDWGEWYEDDPEACDESDGPDFTGPDISDG</sequence>
<name>A0A8S1IXZ0_9CHLO</name>
<organism evidence="3 4">
    <name type="scientific">Ostreobium quekettii</name>
    <dbReference type="NCBI Taxonomy" id="121088"/>
    <lineage>
        <taxon>Eukaryota</taxon>
        <taxon>Viridiplantae</taxon>
        <taxon>Chlorophyta</taxon>
        <taxon>core chlorophytes</taxon>
        <taxon>Ulvophyceae</taxon>
        <taxon>TCBD clade</taxon>
        <taxon>Bryopsidales</taxon>
        <taxon>Ostreobineae</taxon>
        <taxon>Ostreobiaceae</taxon>
        <taxon>Ostreobium</taxon>
    </lineage>
</organism>
<dbReference type="OrthoDB" id="544129at2759"/>
<dbReference type="SUPFAM" id="SSF52058">
    <property type="entry name" value="L domain-like"/>
    <property type="match status" value="2"/>
</dbReference>
<dbReference type="GO" id="GO:0005930">
    <property type="term" value="C:axoneme"/>
    <property type="evidence" value="ECO:0007669"/>
    <property type="project" value="UniProtKB-SubCell"/>
</dbReference>
<keyword evidence="4" id="KW-1185">Reference proteome</keyword>
<accession>A0A8S1IXZ0</accession>
<gene>
    <name evidence="3" type="ORF">OSTQU699_LOCUS5211</name>
</gene>
<dbReference type="SMART" id="SM00367">
    <property type="entry name" value="LRR_CC"/>
    <property type="match status" value="9"/>
</dbReference>
<evidence type="ECO:0000256" key="1">
    <source>
        <dbReference type="ARBA" id="ARBA00004430"/>
    </source>
</evidence>
<comment type="caution">
    <text evidence="3">The sequence shown here is derived from an EMBL/GenBank/DDBJ whole genome shotgun (WGS) entry which is preliminary data.</text>
</comment>
<proteinExistence type="predicted"/>
<dbReference type="Gene3D" id="3.80.10.10">
    <property type="entry name" value="Ribonuclease Inhibitor"/>
    <property type="match status" value="4"/>
</dbReference>
<evidence type="ECO:0000313" key="3">
    <source>
        <dbReference type="EMBL" id="CAD7699852.1"/>
    </source>
</evidence>
<dbReference type="InterPro" id="IPR006553">
    <property type="entry name" value="Leu-rich_rpt_Cys-con_subtyp"/>
</dbReference>
<feature type="region of interest" description="Disordered" evidence="2">
    <location>
        <begin position="1"/>
        <end position="38"/>
    </location>
</feature>
<dbReference type="EMBL" id="CAJHUC010001124">
    <property type="protein sequence ID" value="CAD7699852.1"/>
    <property type="molecule type" value="Genomic_DNA"/>
</dbReference>
<dbReference type="AlphaFoldDB" id="A0A8S1IXZ0"/>
<dbReference type="GO" id="GO:0031146">
    <property type="term" value="P:SCF-dependent proteasomal ubiquitin-dependent protein catabolic process"/>
    <property type="evidence" value="ECO:0007669"/>
    <property type="project" value="TreeGrafter"/>
</dbReference>